<accession>G2KS92</accession>
<proteinExistence type="predicted"/>
<dbReference type="AlphaFoldDB" id="G2KS92"/>
<dbReference type="HOGENOM" id="CLU_1459731_0_0_5"/>
<keyword evidence="2" id="KW-1185">Reference proteome</keyword>
<name>G2KS92_MICAA</name>
<reference evidence="1 2" key="1">
    <citation type="journal article" date="2011" name="BMC Genomics">
        <title>Genomic insights into an obligate epibiotic bacterial predator: Micavibrio aeruginosavorus ARL-13.</title>
        <authorList>
            <person name="Wang Z."/>
            <person name="Kadouri D."/>
            <person name="Wu M."/>
        </authorList>
    </citation>
    <scope>NUCLEOTIDE SEQUENCE [LARGE SCALE GENOMIC DNA]</scope>
    <source>
        <strain evidence="1 2">ARL-13</strain>
    </source>
</reference>
<dbReference type="Proteomes" id="UP000009286">
    <property type="component" value="Chromosome"/>
</dbReference>
<gene>
    <name evidence="1" type="ordered locus">MICA_432</name>
</gene>
<dbReference type="KEGG" id="mai:MICA_432"/>
<evidence type="ECO:0000313" key="1">
    <source>
        <dbReference type="EMBL" id="AEP08775.1"/>
    </source>
</evidence>
<organism evidence="1 2">
    <name type="scientific">Micavibrio aeruginosavorus (strain ARL-13)</name>
    <dbReference type="NCBI Taxonomy" id="856793"/>
    <lineage>
        <taxon>Bacteria</taxon>
        <taxon>Pseudomonadati</taxon>
        <taxon>Bdellovibrionota</taxon>
        <taxon>Bdellovibrionia</taxon>
        <taxon>Bdellovibrionales</taxon>
        <taxon>Pseudobdellovibrionaceae</taxon>
        <taxon>Micavibrio</taxon>
    </lineage>
</organism>
<dbReference type="RefSeq" id="WP_014101998.1">
    <property type="nucleotide sequence ID" value="NC_016026.1"/>
</dbReference>
<evidence type="ECO:0000313" key="2">
    <source>
        <dbReference type="Proteomes" id="UP000009286"/>
    </source>
</evidence>
<protein>
    <submittedName>
        <fullName evidence="1">Uncharacterized protein</fullName>
    </submittedName>
</protein>
<dbReference type="STRING" id="856793.MICA_432"/>
<sequence length="185" mass="20508">MEGISDHYKALQQQQAAEQQARQQALINARGIILQPIDPPSNIVERDPHGNVRLIRHDFTASVFYIPDTPENAAIKKVLNENDRVSVSSLLPRDMVEQAMQHPGTITFDQLQFEMPKTQSIRVAHHSQNLPKAFDARTACQIDGTAAFNAHASQTMFGKGASPCADCACNRGPGYKPMIHRQINP</sequence>
<dbReference type="EMBL" id="CP002382">
    <property type="protein sequence ID" value="AEP08775.1"/>
    <property type="molecule type" value="Genomic_DNA"/>
</dbReference>
<dbReference type="OrthoDB" id="9822015at2"/>